<reference evidence="2" key="1">
    <citation type="journal article" date="2022" name="Nat. Commun.">
        <title>Chromosome evolution and the genetic basis of agronomically important traits in greater yam.</title>
        <authorList>
            <person name="Bredeson J.V."/>
            <person name="Lyons J.B."/>
            <person name="Oniyinde I.O."/>
            <person name="Okereke N.R."/>
            <person name="Kolade O."/>
            <person name="Nnabue I."/>
            <person name="Nwadili C.O."/>
            <person name="Hribova E."/>
            <person name="Parker M."/>
            <person name="Nwogha J."/>
            <person name="Shu S."/>
            <person name="Carlson J."/>
            <person name="Kariba R."/>
            <person name="Muthemba S."/>
            <person name="Knop K."/>
            <person name="Barton G.J."/>
            <person name="Sherwood A.V."/>
            <person name="Lopez-Montes A."/>
            <person name="Asiedu R."/>
            <person name="Jamnadass R."/>
            <person name="Muchugi A."/>
            <person name="Goodstein D."/>
            <person name="Egesi C.N."/>
            <person name="Featherston J."/>
            <person name="Asfaw A."/>
            <person name="Simpson G.G."/>
            <person name="Dolezel J."/>
            <person name="Hendre P.S."/>
            <person name="Van Deynze A."/>
            <person name="Kumar P.L."/>
            <person name="Obidiegwu J.E."/>
            <person name="Bhattacharjee R."/>
            <person name="Rokhsar D.S."/>
        </authorList>
    </citation>
    <scope>NUCLEOTIDE SEQUENCE [LARGE SCALE GENOMIC DNA]</scope>
    <source>
        <strain evidence="2">cv. TDa95/00328</strain>
    </source>
</reference>
<evidence type="ECO:0000313" key="1">
    <source>
        <dbReference type="EMBL" id="KAH7669862.1"/>
    </source>
</evidence>
<protein>
    <submittedName>
        <fullName evidence="1">ArsR-like helix-turn-helix domain-containing protein</fullName>
    </submittedName>
</protein>
<dbReference type="EMBL" id="CM037021">
    <property type="protein sequence ID" value="KAH7669862.1"/>
    <property type="molecule type" value="Genomic_DNA"/>
</dbReference>
<organism evidence="1 2">
    <name type="scientific">Dioscorea alata</name>
    <name type="common">Purple yam</name>
    <dbReference type="NCBI Taxonomy" id="55571"/>
    <lineage>
        <taxon>Eukaryota</taxon>
        <taxon>Viridiplantae</taxon>
        <taxon>Streptophyta</taxon>
        <taxon>Embryophyta</taxon>
        <taxon>Tracheophyta</taxon>
        <taxon>Spermatophyta</taxon>
        <taxon>Magnoliopsida</taxon>
        <taxon>Liliopsida</taxon>
        <taxon>Dioscoreales</taxon>
        <taxon>Dioscoreaceae</taxon>
        <taxon>Dioscorea</taxon>
    </lineage>
</organism>
<gene>
    <name evidence="1" type="ORF">IHE45_11G104200</name>
</gene>
<accession>A0ACB7V8X9</accession>
<comment type="caution">
    <text evidence="1">The sequence shown here is derived from an EMBL/GenBank/DDBJ whole genome shotgun (WGS) entry which is preliminary data.</text>
</comment>
<keyword evidence="2" id="KW-1185">Reference proteome</keyword>
<proteinExistence type="predicted"/>
<evidence type="ECO:0000313" key="2">
    <source>
        <dbReference type="Proteomes" id="UP000827976"/>
    </source>
</evidence>
<name>A0ACB7V8X9_DIOAL</name>
<dbReference type="Proteomes" id="UP000827976">
    <property type="component" value="Chromosome 11"/>
</dbReference>
<sequence length="133" mass="15344">MTCKISQWAQKAYIYILSTKHCYSNSCSKQSSTGVDVNNGMVMFRLLRNTEILSDSLLDKSTMATTMKNIEEANFVRSETSFEHLIKCYDCFQSIVFHVKIVRLRHDAVEQNRFLALSKQPDFMNTERAELAT</sequence>